<dbReference type="PANTHER" id="PTHR43699:SF1">
    <property type="entry name" value="3-DEHYDROQUINATE DEHYDRATASE"/>
    <property type="match status" value="1"/>
</dbReference>
<feature type="binding site" evidence="4">
    <location>
        <position position="191"/>
    </location>
    <ligand>
        <name>3-dehydroquinate</name>
        <dbReference type="ChEBI" id="CHEBI:32364"/>
    </ligand>
</feature>
<dbReference type="InterPro" id="IPR050146">
    <property type="entry name" value="Type-I_3-dehydroquinase"/>
</dbReference>
<feature type="binding site" evidence="4">
    <location>
        <position position="63"/>
    </location>
    <ligand>
        <name>3-dehydroquinate</name>
        <dbReference type="ChEBI" id="CHEBI:32364"/>
    </ligand>
</feature>
<dbReference type="PROSITE" id="PS01028">
    <property type="entry name" value="DEHYDROQUINASE_I"/>
    <property type="match status" value="1"/>
</dbReference>
<evidence type="ECO:0000256" key="4">
    <source>
        <dbReference type="HAMAP-Rule" id="MF_00214"/>
    </source>
</evidence>
<accession>A0A7T5VCC6</accession>
<reference evidence="5 6" key="1">
    <citation type="submission" date="2020-05" db="EMBL/GenBank/DDBJ databases">
        <title>Complete genome of Desulfobulbus oligotrophicus.</title>
        <authorList>
            <person name="Podar M."/>
        </authorList>
    </citation>
    <scope>NUCLEOTIDE SEQUENCE [LARGE SCALE GENOMIC DNA]</scope>
    <source>
        <strain evidence="5 6">Prop6</strain>
    </source>
</reference>
<dbReference type="NCBIfam" id="TIGR01093">
    <property type="entry name" value="aroD"/>
    <property type="match status" value="1"/>
</dbReference>
<feature type="binding site" evidence="4">
    <location>
        <position position="216"/>
    </location>
    <ligand>
        <name>3-dehydroquinate</name>
        <dbReference type="ChEBI" id="CHEBI:32364"/>
    </ligand>
</feature>
<gene>
    <name evidence="4 5" type="primary">aroD</name>
    <name evidence="5" type="ORF">HP555_05165</name>
</gene>
<dbReference type="Pfam" id="PF01487">
    <property type="entry name" value="DHquinase_I"/>
    <property type="match status" value="1"/>
</dbReference>
<dbReference type="InterPro" id="IPR001381">
    <property type="entry name" value="DHquinase_I"/>
</dbReference>
<evidence type="ECO:0000256" key="2">
    <source>
        <dbReference type="ARBA" id="ARBA00023239"/>
    </source>
</evidence>
<feature type="binding site" evidence="4">
    <location>
        <begin position="36"/>
        <end position="38"/>
    </location>
    <ligand>
        <name>3-dehydroquinate</name>
        <dbReference type="ChEBI" id="CHEBI:32364"/>
    </ligand>
</feature>
<feature type="binding site" evidence="4">
    <location>
        <position position="212"/>
    </location>
    <ligand>
        <name>3-dehydroquinate</name>
        <dbReference type="ChEBI" id="CHEBI:32364"/>
    </ligand>
</feature>
<comment type="subunit">
    <text evidence="4">Homodimer.</text>
</comment>
<dbReference type="SUPFAM" id="SSF51569">
    <property type="entry name" value="Aldolase"/>
    <property type="match status" value="1"/>
</dbReference>
<dbReference type="GO" id="GO:0009423">
    <property type="term" value="P:chorismate biosynthetic process"/>
    <property type="evidence" value="ECO:0007669"/>
    <property type="project" value="UniProtKB-UniRule"/>
</dbReference>
<evidence type="ECO:0000256" key="1">
    <source>
        <dbReference type="ARBA" id="ARBA00001864"/>
    </source>
</evidence>
<feature type="active site" description="Proton donor/acceptor" evidence="4">
    <location>
        <position position="123"/>
    </location>
</feature>
<dbReference type="GO" id="GO:0003855">
    <property type="term" value="F:3-dehydroquinate dehydratase activity"/>
    <property type="evidence" value="ECO:0007669"/>
    <property type="project" value="UniProtKB-UniRule"/>
</dbReference>
<keyword evidence="2 4" id="KW-0456">Lyase</keyword>
<sequence length="232" mass="24737">MTRSTRGLICVSVLVTEVTAISPMVAPLSDLIDVIEIRMDGLRTPLTADGIVDLGKPVLVTNRPTWEGGLFAGKEEDRIARLNQAMELGVGYVDIELQTALQWRAALCAKAKKTGTQVVISHHDFQGTPSGEQLSIILQQMITSGADIGKIVTTAVTPLDTLRVLDLQHEARAAGFPLSAFCMGAIGAISRFASVYLGGYMTYVAPSPEQATAPGQITAQDMHLLTSFLQAA</sequence>
<evidence type="ECO:0000313" key="6">
    <source>
        <dbReference type="Proteomes" id="UP000596092"/>
    </source>
</evidence>
<dbReference type="Gene3D" id="3.20.20.70">
    <property type="entry name" value="Aldolase class I"/>
    <property type="match status" value="1"/>
</dbReference>
<keyword evidence="4" id="KW-0057">Aromatic amino acid biosynthesis</keyword>
<organism evidence="5 6">
    <name type="scientific">Desulfobulbus oligotrophicus</name>
    <dbReference type="NCBI Taxonomy" id="1909699"/>
    <lineage>
        <taxon>Bacteria</taxon>
        <taxon>Pseudomonadati</taxon>
        <taxon>Thermodesulfobacteriota</taxon>
        <taxon>Desulfobulbia</taxon>
        <taxon>Desulfobulbales</taxon>
        <taxon>Desulfobulbaceae</taxon>
        <taxon>Desulfobulbus</taxon>
    </lineage>
</organism>
<dbReference type="GO" id="GO:0009073">
    <property type="term" value="P:aromatic amino acid family biosynthetic process"/>
    <property type="evidence" value="ECO:0007669"/>
    <property type="project" value="UniProtKB-KW"/>
</dbReference>
<dbReference type="HAMAP" id="MF_00214">
    <property type="entry name" value="AroD"/>
    <property type="match status" value="1"/>
</dbReference>
<keyword evidence="3 4" id="KW-0704">Schiff base</keyword>
<keyword evidence="6" id="KW-1185">Reference proteome</keyword>
<dbReference type="InterPro" id="IPR018508">
    <property type="entry name" value="3-dehydroquinate_DH_AS"/>
</dbReference>
<dbReference type="GO" id="GO:0046279">
    <property type="term" value="P:3,4-dihydroxybenzoate biosynthetic process"/>
    <property type="evidence" value="ECO:0007669"/>
    <property type="project" value="TreeGrafter"/>
</dbReference>
<comment type="pathway">
    <text evidence="4">Metabolic intermediate biosynthesis; chorismate biosynthesis; chorismate from D-erythrose 4-phosphate and phosphoenolpyruvate: step 3/7.</text>
</comment>
<comment type="function">
    <text evidence="4">Involved in the third step of the chorismate pathway, which leads to the biosynthesis of aromatic amino acids. Catalyzes the cis-dehydration of 3-dehydroquinate (DHQ) and introduces the first double bond of the aromatic ring to yield 3-dehydroshikimate.</text>
</comment>
<dbReference type="CDD" id="cd00502">
    <property type="entry name" value="DHQase_I"/>
    <property type="match status" value="1"/>
</dbReference>
<dbReference type="RefSeq" id="WP_199264116.1">
    <property type="nucleotide sequence ID" value="NZ_CP054140.1"/>
</dbReference>
<evidence type="ECO:0000313" key="5">
    <source>
        <dbReference type="EMBL" id="QQG65294.1"/>
    </source>
</evidence>
<dbReference type="Proteomes" id="UP000596092">
    <property type="component" value="Chromosome"/>
</dbReference>
<dbReference type="PANTHER" id="PTHR43699">
    <property type="entry name" value="3-DEHYDROQUINATE DEHYDRATASE"/>
    <property type="match status" value="1"/>
</dbReference>
<evidence type="ECO:0000256" key="3">
    <source>
        <dbReference type="ARBA" id="ARBA00023270"/>
    </source>
</evidence>
<protein>
    <recommendedName>
        <fullName evidence="4">3-dehydroquinate dehydratase</fullName>
        <shortName evidence="4">3-dehydroquinase</shortName>
        <ecNumber evidence="4">4.2.1.10</ecNumber>
    </recommendedName>
    <alternativeName>
        <fullName evidence="4">Type I DHQase</fullName>
    </alternativeName>
    <alternativeName>
        <fullName evidence="4">Type I dehydroquinase</fullName>
        <shortName evidence="4">DHQ1</shortName>
    </alternativeName>
</protein>
<comment type="catalytic activity">
    <reaction evidence="1 4">
        <text>3-dehydroquinate = 3-dehydroshikimate + H2O</text>
        <dbReference type="Rhea" id="RHEA:21096"/>
        <dbReference type="ChEBI" id="CHEBI:15377"/>
        <dbReference type="ChEBI" id="CHEBI:16630"/>
        <dbReference type="ChEBI" id="CHEBI:32364"/>
        <dbReference type="EC" id="4.2.1.10"/>
    </reaction>
</comment>
<dbReference type="AlphaFoldDB" id="A0A7T5VCC6"/>
<dbReference type="EMBL" id="CP054140">
    <property type="protein sequence ID" value="QQG65294.1"/>
    <property type="molecule type" value="Genomic_DNA"/>
</dbReference>
<dbReference type="EC" id="4.2.1.10" evidence="4"/>
<dbReference type="InterPro" id="IPR013785">
    <property type="entry name" value="Aldolase_TIM"/>
</dbReference>
<name>A0A7T5VCC6_9BACT</name>
<dbReference type="UniPathway" id="UPA00053">
    <property type="reaction ID" value="UER00086"/>
</dbReference>
<comment type="similarity">
    <text evidence="4">Belongs to the type-I 3-dehydroquinase family.</text>
</comment>
<keyword evidence="4" id="KW-0028">Amino-acid biosynthesis</keyword>
<dbReference type="KEGG" id="dog:HP555_05165"/>
<proteinExistence type="inferred from homology"/>
<feature type="binding site" evidence="4">
    <location>
        <position position="12"/>
    </location>
    <ligand>
        <name>3-dehydroquinate</name>
        <dbReference type="ChEBI" id="CHEBI:32364"/>
    </ligand>
</feature>
<feature type="active site" description="Schiff-base intermediate with substrate" evidence="4">
    <location>
        <position position="150"/>
    </location>
</feature>
<dbReference type="GO" id="GO:0008652">
    <property type="term" value="P:amino acid biosynthetic process"/>
    <property type="evidence" value="ECO:0007669"/>
    <property type="project" value="UniProtKB-KW"/>
</dbReference>